<dbReference type="Proteomes" id="UP000275408">
    <property type="component" value="Unassembled WGS sequence"/>
</dbReference>
<comment type="caution">
    <text evidence="2">The sequence shown here is derived from an EMBL/GenBank/DDBJ whole genome shotgun (WGS) entry which is preliminary data.</text>
</comment>
<organism evidence="2 3">
    <name type="scientific">Pocillopora damicornis</name>
    <name type="common">Cauliflower coral</name>
    <name type="synonym">Millepora damicornis</name>
    <dbReference type="NCBI Taxonomy" id="46731"/>
    <lineage>
        <taxon>Eukaryota</taxon>
        <taxon>Metazoa</taxon>
        <taxon>Cnidaria</taxon>
        <taxon>Anthozoa</taxon>
        <taxon>Hexacorallia</taxon>
        <taxon>Scleractinia</taxon>
        <taxon>Astrocoeniina</taxon>
        <taxon>Pocilloporidae</taxon>
        <taxon>Pocillopora</taxon>
    </lineage>
</organism>
<protein>
    <submittedName>
        <fullName evidence="2">Uncharacterized protein</fullName>
    </submittedName>
</protein>
<accession>A0A3M6U342</accession>
<feature type="region of interest" description="Disordered" evidence="1">
    <location>
        <begin position="124"/>
        <end position="149"/>
    </location>
</feature>
<evidence type="ECO:0000313" key="3">
    <source>
        <dbReference type="Proteomes" id="UP000275408"/>
    </source>
</evidence>
<reference evidence="2 3" key="1">
    <citation type="journal article" date="2018" name="Sci. Rep.">
        <title>Comparative analysis of the Pocillopora damicornis genome highlights role of immune system in coral evolution.</title>
        <authorList>
            <person name="Cunning R."/>
            <person name="Bay R.A."/>
            <person name="Gillette P."/>
            <person name="Baker A.C."/>
            <person name="Traylor-Knowles N."/>
        </authorList>
    </citation>
    <scope>NUCLEOTIDE SEQUENCE [LARGE SCALE GENOMIC DNA]</scope>
    <source>
        <strain evidence="2">RSMAS</strain>
        <tissue evidence="2">Whole animal</tissue>
    </source>
</reference>
<keyword evidence="3" id="KW-1185">Reference proteome</keyword>
<name>A0A3M6U342_POCDA</name>
<gene>
    <name evidence="2" type="ORF">pdam_00002606</name>
</gene>
<dbReference type="AlphaFoldDB" id="A0A3M6U342"/>
<proteinExistence type="predicted"/>
<evidence type="ECO:0000256" key="1">
    <source>
        <dbReference type="SAM" id="MobiDB-lite"/>
    </source>
</evidence>
<sequence length="189" mass="21361">MYGTPIPFLPVCVLDESTGKIPPLFKPNESVAMSKRFLNISLAAYSTETGSRSKVSSKTNVIDDRTESALARGVSENVILLLVLVKNADRDQLRAWYPIEITNHQFQGRPVSDIQTVGMELNLRHPRTNPESNRVKIFNRGPPDDKPSPLTTLPHCLLNFDYDCTEDYNYLHQLVSEFQIQDPGMGHQY</sequence>
<evidence type="ECO:0000313" key="2">
    <source>
        <dbReference type="EMBL" id="RMX48113.1"/>
    </source>
</evidence>
<dbReference type="EMBL" id="RCHS01002311">
    <property type="protein sequence ID" value="RMX48113.1"/>
    <property type="molecule type" value="Genomic_DNA"/>
</dbReference>